<comment type="caution">
    <text evidence="1">The sequence shown here is derived from an EMBL/GenBank/DDBJ whole genome shotgun (WGS) entry which is preliminary data.</text>
</comment>
<accession>A0AAD5MLY8</accession>
<reference evidence="1" key="1">
    <citation type="submission" date="2021-06" db="EMBL/GenBank/DDBJ databases">
        <title>Parelaphostrongylus tenuis whole genome reference sequence.</title>
        <authorList>
            <person name="Garwood T.J."/>
            <person name="Larsen P.A."/>
            <person name="Fountain-Jones N.M."/>
            <person name="Garbe J.R."/>
            <person name="Macchietto M.G."/>
            <person name="Kania S.A."/>
            <person name="Gerhold R.W."/>
            <person name="Richards J.E."/>
            <person name="Wolf T.M."/>
        </authorList>
    </citation>
    <scope>NUCLEOTIDE SEQUENCE</scope>
    <source>
        <strain evidence="1">MNPRO001-30</strain>
        <tissue evidence="1">Meninges</tissue>
    </source>
</reference>
<dbReference type="AlphaFoldDB" id="A0AAD5MLY8"/>
<feature type="non-terminal residue" evidence="1">
    <location>
        <position position="51"/>
    </location>
</feature>
<organism evidence="1 2">
    <name type="scientific">Parelaphostrongylus tenuis</name>
    <name type="common">Meningeal worm</name>
    <dbReference type="NCBI Taxonomy" id="148309"/>
    <lineage>
        <taxon>Eukaryota</taxon>
        <taxon>Metazoa</taxon>
        <taxon>Ecdysozoa</taxon>
        <taxon>Nematoda</taxon>
        <taxon>Chromadorea</taxon>
        <taxon>Rhabditida</taxon>
        <taxon>Rhabditina</taxon>
        <taxon>Rhabditomorpha</taxon>
        <taxon>Strongyloidea</taxon>
        <taxon>Metastrongylidae</taxon>
        <taxon>Parelaphostrongylus</taxon>
    </lineage>
</organism>
<gene>
    <name evidence="1" type="ORF">KIN20_007278</name>
</gene>
<evidence type="ECO:0000313" key="1">
    <source>
        <dbReference type="EMBL" id="KAJ1351292.1"/>
    </source>
</evidence>
<keyword evidence="2" id="KW-1185">Reference proteome</keyword>
<dbReference type="EMBL" id="JAHQIW010001042">
    <property type="protein sequence ID" value="KAJ1351292.1"/>
    <property type="molecule type" value="Genomic_DNA"/>
</dbReference>
<sequence length="51" mass="5927">MDGLMLDDEETAELLKRRNASRGERPPGSRWILSQASTREKIIWLIKNTDK</sequence>
<dbReference type="Proteomes" id="UP001196413">
    <property type="component" value="Unassembled WGS sequence"/>
</dbReference>
<protein>
    <submittedName>
        <fullName evidence="1">Uncharacterized protein</fullName>
    </submittedName>
</protein>
<evidence type="ECO:0000313" key="2">
    <source>
        <dbReference type="Proteomes" id="UP001196413"/>
    </source>
</evidence>
<proteinExistence type="predicted"/>
<name>A0AAD5MLY8_PARTN</name>